<feature type="binding site" evidence="6">
    <location>
        <position position="162"/>
    </location>
    <ligand>
        <name>FAD</name>
        <dbReference type="ChEBI" id="CHEBI:57692"/>
    </ligand>
</feature>
<evidence type="ECO:0000256" key="4">
    <source>
        <dbReference type="ARBA" id="ARBA00022827"/>
    </source>
</evidence>
<feature type="binding site" evidence="6">
    <location>
        <position position="276"/>
    </location>
    <ligand>
        <name>D-dopa</name>
        <dbReference type="ChEBI" id="CHEBI:149689"/>
    </ligand>
</feature>
<sequence length="331" mass="36787">MKVCIVGAGVVGLTTALELQKQFRDVDITILAHKFNAETTSDGAAGLFMPYLAFRGPTEAITNKWLQDAFLFYQKLIDENCGVVPTTGYLLSSVPSYDFGTNSMQSISPEYRLTTDTEMRHLPLPFESSIYASTMVIACRKFLPWCIEKLKKSGVEIKQQTVNDFAPLISQYNAVFNCSGLGARYLCKDTEILPVRGQIVQVHAPWVKHYYVFNNQNNYIIPCGYDGIVTLGGTADVGSFDTTVIPKIANSIVDECSQLLPNLQYAPRVRNWVGLRPFRKEARVELEKVDKSVLIHNYGHGGSGVTAAPGTSKYAVELFCDFHQAGFRLKL</sequence>
<gene>
    <name evidence="8" type="ORF">V9T40_007633</name>
</gene>
<keyword evidence="3" id="KW-0285">Flavoprotein</keyword>
<dbReference type="GO" id="GO:0003884">
    <property type="term" value="F:D-amino-acid oxidase activity"/>
    <property type="evidence" value="ECO:0007669"/>
    <property type="project" value="InterPro"/>
</dbReference>
<dbReference type="Gene3D" id="3.30.9.10">
    <property type="entry name" value="D-Amino Acid Oxidase, subunit A, domain 2"/>
    <property type="match status" value="1"/>
</dbReference>
<feature type="binding site" evidence="6">
    <location>
        <position position="219"/>
    </location>
    <ligand>
        <name>D-dopa</name>
        <dbReference type="ChEBI" id="CHEBI:149689"/>
    </ligand>
</feature>
<dbReference type="SUPFAM" id="SSF51971">
    <property type="entry name" value="Nucleotide-binding domain"/>
    <property type="match status" value="1"/>
</dbReference>
<organism evidence="8 9">
    <name type="scientific">Parthenolecanium corni</name>
    <dbReference type="NCBI Taxonomy" id="536013"/>
    <lineage>
        <taxon>Eukaryota</taxon>
        <taxon>Metazoa</taxon>
        <taxon>Ecdysozoa</taxon>
        <taxon>Arthropoda</taxon>
        <taxon>Hexapoda</taxon>
        <taxon>Insecta</taxon>
        <taxon>Pterygota</taxon>
        <taxon>Neoptera</taxon>
        <taxon>Paraneoptera</taxon>
        <taxon>Hemiptera</taxon>
        <taxon>Sternorrhyncha</taxon>
        <taxon>Coccoidea</taxon>
        <taxon>Coccidae</taxon>
        <taxon>Parthenolecanium</taxon>
    </lineage>
</organism>
<dbReference type="GO" id="GO:0019478">
    <property type="term" value="P:D-amino acid catabolic process"/>
    <property type="evidence" value="ECO:0007669"/>
    <property type="project" value="TreeGrafter"/>
</dbReference>
<comment type="cofactor">
    <cofactor evidence="1 6">
        <name>FAD</name>
        <dbReference type="ChEBI" id="CHEBI:57692"/>
    </cofactor>
</comment>
<evidence type="ECO:0000256" key="5">
    <source>
        <dbReference type="ARBA" id="ARBA00023002"/>
    </source>
</evidence>
<feature type="binding site" evidence="6">
    <location>
        <begin position="40"/>
        <end position="41"/>
    </location>
    <ligand>
        <name>FAD</name>
        <dbReference type="ChEBI" id="CHEBI:57692"/>
    </ligand>
</feature>
<keyword evidence="4 6" id="KW-0274">FAD</keyword>
<keyword evidence="9" id="KW-1185">Reference proteome</keyword>
<dbReference type="GO" id="GO:0005737">
    <property type="term" value="C:cytoplasm"/>
    <property type="evidence" value="ECO:0007669"/>
    <property type="project" value="TreeGrafter"/>
</dbReference>
<name>A0AAN9THF3_9HEMI</name>
<feature type="domain" description="FAD dependent oxidoreductase" evidence="7">
    <location>
        <begin position="2"/>
        <end position="318"/>
    </location>
</feature>
<evidence type="ECO:0000259" key="7">
    <source>
        <dbReference type="Pfam" id="PF01266"/>
    </source>
</evidence>
<comment type="similarity">
    <text evidence="2">Belongs to the DAMOX/DASOX family.</text>
</comment>
<dbReference type="InterPro" id="IPR023209">
    <property type="entry name" value="DAO"/>
</dbReference>
<reference evidence="8 9" key="1">
    <citation type="submission" date="2024-03" db="EMBL/GenBank/DDBJ databases">
        <title>Adaptation during the transition from Ophiocordyceps entomopathogen to insect associate is accompanied by gene loss and intensified selection.</title>
        <authorList>
            <person name="Ward C.M."/>
            <person name="Onetto C.A."/>
            <person name="Borneman A.R."/>
        </authorList>
    </citation>
    <scope>NUCLEOTIDE SEQUENCE [LARGE SCALE GENOMIC DNA]</scope>
    <source>
        <strain evidence="8">AWRI1</strain>
        <tissue evidence="8">Single Adult Female</tissue>
    </source>
</reference>
<dbReference type="InterPro" id="IPR006076">
    <property type="entry name" value="FAD-dep_OxRdtase"/>
</dbReference>
<dbReference type="AlphaFoldDB" id="A0AAN9THF3"/>
<dbReference type="PANTHER" id="PTHR11530">
    <property type="entry name" value="D-AMINO ACID OXIDASE"/>
    <property type="match status" value="1"/>
</dbReference>
<proteinExistence type="inferred from homology"/>
<feature type="binding site" evidence="6">
    <location>
        <begin position="45"/>
        <end position="47"/>
    </location>
    <ligand>
        <name>FAD</name>
        <dbReference type="ChEBI" id="CHEBI:57692"/>
    </ligand>
</feature>
<comment type="caution">
    <text evidence="8">The sequence shown here is derived from an EMBL/GenBank/DDBJ whole genome shotgun (WGS) entry which is preliminary data.</text>
</comment>
<accession>A0AAN9THF3</accession>
<protein>
    <recommendedName>
        <fullName evidence="7">FAD dependent oxidoreductase domain-containing protein</fullName>
    </recommendedName>
</protein>
<dbReference type="EMBL" id="JBBCAQ010000020">
    <property type="protein sequence ID" value="KAK7592881.1"/>
    <property type="molecule type" value="Genomic_DNA"/>
</dbReference>
<evidence type="ECO:0000256" key="1">
    <source>
        <dbReference type="ARBA" id="ARBA00001974"/>
    </source>
</evidence>
<evidence type="ECO:0000256" key="3">
    <source>
        <dbReference type="ARBA" id="ARBA00022630"/>
    </source>
</evidence>
<dbReference type="Pfam" id="PF01266">
    <property type="entry name" value="DAO"/>
    <property type="match status" value="1"/>
</dbReference>
<dbReference type="PANTHER" id="PTHR11530:SF17">
    <property type="entry name" value="RE49860P"/>
    <property type="match status" value="1"/>
</dbReference>
<evidence type="ECO:0000256" key="6">
    <source>
        <dbReference type="PIRSR" id="PIRSR000189-1"/>
    </source>
</evidence>
<dbReference type="PIRSF" id="PIRSF000189">
    <property type="entry name" value="D-aa_oxidase"/>
    <property type="match status" value="1"/>
</dbReference>
<keyword evidence="5" id="KW-0560">Oxidoreductase</keyword>
<feature type="binding site" evidence="6">
    <location>
        <begin position="301"/>
        <end position="306"/>
    </location>
    <ligand>
        <name>FAD</name>
        <dbReference type="ChEBI" id="CHEBI:57692"/>
    </ligand>
</feature>
<evidence type="ECO:0000313" key="8">
    <source>
        <dbReference type="EMBL" id="KAK7592881.1"/>
    </source>
</evidence>
<dbReference type="Proteomes" id="UP001367676">
    <property type="component" value="Unassembled WGS sequence"/>
</dbReference>
<dbReference type="GO" id="GO:0071949">
    <property type="term" value="F:FAD binding"/>
    <property type="evidence" value="ECO:0007669"/>
    <property type="project" value="InterPro"/>
</dbReference>
<evidence type="ECO:0000313" key="9">
    <source>
        <dbReference type="Proteomes" id="UP001367676"/>
    </source>
</evidence>
<evidence type="ECO:0000256" key="2">
    <source>
        <dbReference type="ARBA" id="ARBA00006730"/>
    </source>
</evidence>
<feature type="binding site" evidence="6">
    <location>
        <position position="302"/>
    </location>
    <ligand>
        <name>D-dopa</name>
        <dbReference type="ChEBI" id="CHEBI:149689"/>
    </ligand>
</feature>
<dbReference type="SUPFAM" id="SSF54373">
    <property type="entry name" value="FAD-linked reductases, C-terminal domain"/>
    <property type="match status" value="1"/>
</dbReference>
<dbReference type="Gene3D" id="3.40.50.720">
    <property type="entry name" value="NAD(P)-binding Rossmann-like Domain"/>
    <property type="match status" value="1"/>
</dbReference>